<dbReference type="EMBL" id="CP002038">
    <property type="protein sequence ID" value="ADM96302.1"/>
    <property type="molecule type" value="Genomic_DNA"/>
</dbReference>
<dbReference type="InterPro" id="IPR011040">
    <property type="entry name" value="Sialidase"/>
</dbReference>
<dbReference type="InterPro" id="IPR036278">
    <property type="entry name" value="Sialidase_sf"/>
</dbReference>
<dbReference type="eggNOG" id="COG4692">
    <property type="taxonomic scope" value="Bacteria"/>
</dbReference>
<dbReference type="EC" id="3.2.1.18" evidence="2"/>
<keyword evidence="2" id="KW-0378">Hydrolase</keyword>
<sequence length="374" mass="42178">MRACSGWARRWRRSSRHRSGNLKDTLMKLTMTTQQFVLPEGHDYFGNCHASTVAVLPEGRLRVAWFAGEKEGSGDTAIWLACAEQGRWLQPVRVAWEDGVAHWNPVLHWQAGTLWLFYKVGADVHHWQTRVAVSTDDGASWSAPRLLVPGDSAPRGPVKNKLLVMSNGEWLAPASVEDDRHWDAFVDLSGDRGRSWQTAPIPLTHRTPGERDGEALWQGLEQAALWENDLTRVFQWDGVIQPSAWESSPGQVHVLMRSTRGALYRSDSDDYGRRWREAYAIDLPNNNSGVDLAHLGAGRLVLVYNPVTGNWRHRYPLTVACSTDNGEHWENSIDLEQEPGEFSYPAIIADGDTLHVTYTWNRKNIVYCALIFSG</sequence>
<organism evidence="2 3">
    <name type="scientific">Dickeya dadantii (strain 3937)</name>
    <name type="common">Erwinia chrysanthemi (strain 3937)</name>
    <dbReference type="NCBI Taxonomy" id="198628"/>
    <lineage>
        <taxon>Bacteria</taxon>
        <taxon>Pseudomonadati</taxon>
        <taxon>Pseudomonadota</taxon>
        <taxon>Gammaproteobacteria</taxon>
        <taxon>Enterobacterales</taxon>
        <taxon>Pectobacteriaceae</taxon>
        <taxon>Dickeya</taxon>
    </lineage>
</organism>
<protein>
    <submittedName>
        <fullName evidence="2">Putative cytoplasmic protein</fullName>
        <ecNumber evidence="2">3.2.1.18</ecNumber>
    </submittedName>
</protein>
<dbReference type="KEGG" id="ddd:Dda3937_02530"/>
<dbReference type="Pfam" id="PF13088">
    <property type="entry name" value="BNR_2"/>
    <property type="match status" value="1"/>
</dbReference>
<proteinExistence type="predicted"/>
<dbReference type="CAZy" id="GH33">
    <property type="family name" value="Glycoside Hydrolase Family 33"/>
</dbReference>
<dbReference type="eggNOG" id="COG4409">
    <property type="taxonomic scope" value="Bacteria"/>
</dbReference>
<dbReference type="CDD" id="cd15482">
    <property type="entry name" value="Sialidase_non-viral"/>
    <property type="match status" value="1"/>
</dbReference>
<dbReference type="Gene3D" id="2.120.10.10">
    <property type="match status" value="1"/>
</dbReference>
<keyword evidence="2" id="KW-0326">Glycosidase</keyword>
<evidence type="ECO:0000313" key="3">
    <source>
        <dbReference type="Proteomes" id="UP000006859"/>
    </source>
</evidence>
<reference evidence="2 3" key="1">
    <citation type="journal article" date="2011" name="J. Bacteriol.">
        <title>Genome sequence of the plant-pathogenic bacterium Dickeya dadantii 3937.</title>
        <authorList>
            <person name="Glasner J.D."/>
            <person name="Yang C.H."/>
            <person name="Reverchon S."/>
            <person name="Hugouvieux-Cotte-Pattat N."/>
            <person name="Condemine G."/>
            <person name="Bohin J.P."/>
            <person name="Van Gijsegem F."/>
            <person name="Yang S."/>
            <person name="Franza T."/>
            <person name="Expert D."/>
            <person name="Plunkett G. III"/>
            <person name="San Francisco M.J."/>
            <person name="Charkowski A.O."/>
            <person name="Py B."/>
            <person name="Bell K."/>
            <person name="Rauscher L."/>
            <person name="Rodriguez-Palenzuela P."/>
            <person name="Toussaint A."/>
            <person name="Holeva M.C."/>
            <person name="He S.Y."/>
            <person name="Douet V."/>
            <person name="Boccara M."/>
            <person name="Blanco C."/>
            <person name="Toth I."/>
            <person name="Anderson B.D."/>
            <person name="Biehl B.S."/>
            <person name="Mau B."/>
            <person name="Flynn S.M."/>
            <person name="Barras F."/>
            <person name="Lindeberg M."/>
            <person name="Birch P.R."/>
            <person name="Tsuyumu S."/>
            <person name="Shi X."/>
            <person name="Hibbing M."/>
            <person name="Yap M.N."/>
            <person name="Carpentier M."/>
            <person name="Dassa E."/>
            <person name="Umehara M."/>
            <person name="Kim J.F."/>
            <person name="Rusch M."/>
            <person name="Soni P."/>
            <person name="Mayhew G.F."/>
            <person name="Fouts D.E."/>
            <person name="Gill S.R."/>
            <person name="Blattner F.R."/>
            <person name="Keen N.T."/>
            <person name="Perna N.T."/>
        </authorList>
    </citation>
    <scope>NUCLEOTIDE SEQUENCE [LARGE SCALE GENOMIC DNA]</scope>
    <source>
        <strain evidence="2 3">3937</strain>
    </source>
</reference>
<dbReference type="PANTHER" id="PTHR43752">
    <property type="entry name" value="BNR/ASP-BOX REPEAT FAMILY PROTEIN"/>
    <property type="match status" value="1"/>
</dbReference>
<name>E0SEP9_DICD3</name>
<keyword evidence="3" id="KW-1185">Reference proteome</keyword>
<dbReference type="Proteomes" id="UP000006859">
    <property type="component" value="Chromosome"/>
</dbReference>
<feature type="domain" description="Sialidase" evidence="1">
    <location>
        <begin position="59"/>
        <end position="356"/>
    </location>
</feature>
<gene>
    <name evidence="2" type="ordered locus">Dda3937_02530</name>
</gene>
<evidence type="ECO:0000259" key="1">
    <source>
        <dbReference type="Pfam" id="PF13088"/>
    </source>
</evidence>
<accession>E0SEP9</accession>
<dbReference type="AlphaFoldDB" id="E0SEP9"/>
<dbReference type="STRING" id="198628.Dda3937_02530"/>
<dbReference type="PANTHER" id="PTHR43752:SF2">
    <property type="entry name" value="BNR_ASP-BOX REPEAT FAMILY PROTEIN"/>
    <property type="match status" value="1"/>
</dbReference>
<dbReference type="SUPFAM" id="SSF50939">
    <property type="entry name" value="Sialidases"/>
    <property type="match status" value="1"/>
</dbReference>
<dbReference type="GO" id="GO:0004308">
    <property type="term" value="F:exo-alpha-sialidase activity"/>
    <property type="evidence" value="ECO:0007669"/>
    <property type="project" value="UniProtKB-EC"/>
</dbReference>
<evidence type="ECO:0000313" key="2">
    <source>
        <dbReference type="EMBL" id="ADM96302.1"/>
    </source>
</evidence>
<dbReference type="HOGENOM" id="CLU_007128_1_0_6"/>